<sequence>MAKQFLDENFLLETKTAQTLYHEYAKQMPIIDYHCHLPPDQIANDKQFENLTQIWLYGDHYKWRAMRTNGVDEAYCTGNKSDYEKFEKWAETVPYTMRNPLYHWTHMELQRYFDVHDILDASTARKIYDECTAKLQTPEYSVRNLLRKMNVKTVCTTDDPVDSLEHHQKVKDDGFEIPIIPAWRPDNAMNVANAANFVTYTKKLEAASGVHIVFFKDFLDALKKRHDFFATMGCSVSDHGLEQIYAEDYTEHEIHEIFDKVYGGHELNMEEQNKFRSAMLVYFAEWDHEKGWVQQFHLGAIRNNNLKAMRELGPDTGWDSIGDFPQARAISKFLGGLIDRDKLTKTILYNLNPADNELMATMIGNFNDGSAPGKIQWGSGWWFLDQKDGMIRQMNALSNMGLLSKFVGMLTDSRSFLSFPRHEYFRRILCNLFGNDVENGELPVNMEWIGQVIQDICFNNANNYFNLQLK</sequence>
<keyword evidence="9" id="KW-1185">Reference proteome</keyword>
<dbReference type="PANTHER" id="PTHR30068">
    <property type="entry name" value="URONATE ISOMERASE"/>
    <property type="match status" value="1"/>
</dbReference>
<evidence type="ECO:0000256" key="3">
    <source>
        <dbReference type="ARBA" id="ARBA00008397"/>
    </source>
</evidence>
<evidence type="ECO:0000313" key="9">
    <source>
        <dbReference type="Proteomes" id="UP001325680"/>
    </source>
</evidence>
<dbReference type="NCBIfam" id="NF002794">
    <property type="entry name" value="PRK02925.1"/>
    <property type="match status" value="1"/>
</dbReference>
<evidence type="ECO:0000256" key="1">
    <source>
        <dbReference type="ARBA" id="ARBA00001165"/>
    </source>
</evidence>
<organism evidence="8 9">
    <name type="scientific">Niabella yanshanensis</name>
    <dbReference type="NCBI Taxonomy" id="577386"/>
    <lineage>
        <taxon>Bacteria</taxon>
        <taxon>Pseudomonadati</taxon>
        <taxon>Bacteroidota</taxon>
        <taxon>Chitinophagia</taxon>
        <taxon>Chitinophagales</taxon>
        <taxon>Chitinophagaceae</taxon>
        <taxon>Niabella</taxon>
    </lineage>
</organism>
<comment type="catalytic activity">
    <reaction evidence="7">
        <text>aldehydo-D-galacturonate = keto-D-tagaturonate</text>
        <dbReference type="Rhea" id="RHEA:27702"/>
        <dbReference type="ChEBI" id="CHEBI:12952"/>
        <dbReference type="ChEBI" id="CHEBI:17886"/>
    </reaction>
</comment>
<evidence type="ECO:0000256" key="6">
    <source>
        <dbReference type="ARBA" id="ARBA00023235"/>
    </source>
</evidence>
<name>A0ABZ0WC84_9BACT</name>
<dbReference type="HAMAP" id="MF_00675">
    <property type="entry name" value="UxaC"/>
    <property type="match status" value="1"/>
</dbReference>
<evidence type="ECO:0000256" key="2">
    <source>
        <dbReference type="ARBA" id="ARBA00004892"/>
    </source>
</evidence>
<evidence type="ECO:0000256" key="4">
    <source>
        <dbReference type="ARBA" id="ARBA00012546"/>
    </source>
</evidence>
<dbReference type="Proteomes" id="UP001325680">
    <property type="component" value="Chromosome"/>
</dbReference>
<evidence type="ECO:0000256" key="7">
    <source>
        <dbReference type="HAMAP-Rule" id="MF_00675"/>
    </source>
</evidence>
<comment type="similarity">
    <text evidence="3 7">Belongs to the metallo-dependent hydrolases superfamily. Uronate isomerase family.</text>
</comment>
<dbReference type="Gene3D" id="3.20.20.140">
    <property type="entry name" value="Metal-dependent hydrolases"/>
    <property type="match status" value="1"/>
</dbReference>
<dbReference type="PANTHER" id="PTHR30068:SF4">
    <property type="entry name" value="URONATE ISOMERASE"/>
    <property type="match status" value="1"/>
</dbReference>
<dbReference type="GO" id="GO:0008880">
    <property type="term" value="F:glucuronate isomerase activity"/>
    <property type="evidence" value="ECO:0007669"/>
    <property type="project" value="UniProtKB-EC"/>
</dbReference>
<evidence type="ECO:0000313" key="8">
    <source>
        <dbReference type="EMBL" id="WQD40348.1"/>
    </source>
</evidence>
<comment type="pathway">
    <text evidence="2 7">Carbohydrate metabolism; pentose and glucuronate interconversion.</text>
</comment>
<dbReference type="EMBL" id="CP139960">
    <property type="protein sequence ID" value="WQD40348.1"/>
    <property type="molecule type" value="Genomic_DNA"/>
</dbReference>
<dbReference type="InterPro" id="IPR032466">
    <property type="entry name" value="Metal_Hydrolase"/>
</dbReference>
<reference evidence="8 9" key="1">
    <citation type="submission" date="2023-12" db="EMBL/GenBank/DDBJ databases">
        <title>Genome sequencing and assembly of bacterial species from a model synthetic community.</title>
        <authorList>
            <person name="Hogle S.L."/>
        </authorList>
    </citation>
    <scope>NUCLEOTIDE SEQUENCE [LARGE SCALE GENOMIC DNA]</scope>
    <source>
        <strain evidence="8 9">HAMBI_3031</strain>
    </source>
</reference>
<keyword evidence="6 7" id="KW-0413">Isomerase</keyword>
<dbReference type="Pfam" id="PF02614">
    <property type="entry name" value="UxaC"/>
    <property type="match status" value="1"/>
</dbReference>
<dbReference type="EC" id="5.3.1.12" evidence="4 7"/>
<accession>A0ABZ0WC84</accession>
<dbReference type="RefSeq" id="WP_114792045.1">
    <property type="nucleotide sequence ID" value="NZ_CP139960.1"/>
</dbReference>
<dbReference type="InterPro" id="IPR003766">
    <property type="entry name" value="Uronate_isomerase"/>
</dbReference>
<comment type="catalytic activity">
    <reaction evidence="1 7">
        <text>D-glucuronate = D-fructuronate</text>
        <dbReference type="Rhea" id="RHEA:13049"/>
        <dbReference type="ChEBI" id="CHEBI:58720"/>
        <dbReference type="ChEBI" id="CHEBI:59863"/>
        <dbReference type="EC" id="5.3.1.12"/>
    </reaction>
</comment>
<dbReference type="SUPFAM" id="SSF51556">
    <property type="entry name" value="Metallo-dependent hydrolases"/>
    <property type="match status" value="1"/>
</dbReference>
<proteinExistence type="inferred from homology"/>
<dbReference type="Gene3D" id="1.10.2020.10">
    <property type="entry name" value="uronate isomerase, domain 2, chain A"/>
    <property type="match status" value="1"/>
</dbReference>
<protein>
    <recommendedName>
        <fullName evidence="5 7">Uronate isomerase</fullName>
        <ecNumber evidence="4 7">5.3.1.12</ecNumber>
    </recommendedName>
    <alternativeName>
        <fullName evidence="7">Glucuronate isomerase</fullName>
    </alternativeName>
    <alternativeName>
        <fullName evidence="7">Uronic isomerase</fullName>
    </alternativeName>
</protein>
<evidence type="ECO:0000256" key="5">
    <source>
        <dbReference type="ARBA" id="ARBA00020555"/>
    </source>
</evidence>
<gene>
    <name evidence="7 8" type="primary">uxaC</name>
    <name evidence="8" type="ORF">U0035_09345</name>
</gene>